<dbReference type="Proteomes" id="UP001161247">
    <property type="component" value="Chromosome 9"/>
</dbReference>
<gene>
    <name evidence="3" type="ORF">OLC1_LOCUS23540</name>
</gene>
<evidence type="ECO:0000256" key="2">
    <source>
        <dbReference type="SAM" id="MobiDB-lite"/>
    </source>
</evidence>
<reference evidence="3" key="1">
    <citation type="submission" date="2023-03" db="EMBL/GenBank/DDBJ databases">
        <authorList>
            <person name="Julca I."/>
        </authorList>
    </citation>
    <scope>NUCLEOTIDE SEQUENCE</scope>
</reference>
<protein>
    <submittedName>
        <fullName evidence="3">OLC1v1018889C1</fullName>
    </submittedName>
</protein>
<feature type="coiled-coil region" evidence="1">
    <location>
        <begin position="219"/>
        <end position="246"/>
    </location>
</feature>
<keyword evidence="4" id="KW-1185">Reference proteome</keyword>
<dbReference type="AlphaFoldDB" id="A0AAV1ECS0"/>
<evidence type="ECO:0000313" key="4">
    <source>
        <dbReference type="Proteomes" id="UP001161247"/>
    </source>
</evidence>
<dbReference type="EMBL" id="OX459126">
    <property type="protein sequence ID" value="CAI9117489.1"/>
    <property type="molecule type" value="Genomic_DNA"/>
</dbReference>
<name>A0AAV1ECS0_OLDCO</name>
<proteinExistence type="predicted"/>
<accession>A0AAV1ECS0</accession>
<evidence type="ECO:0000256" key="1">
    <source>
        <dbReference type="SAM" id="Coils"/>
    </source>
</evidence>
<organism evidence="3 4">
    <name type="scientific">Oldenlandia corymbosa var. corymbosa</name>
    <dbReference type="NCBI Taxonomy" id="529605"/>
    <lineage>
        <taxon>Eukaryota</taxon>
        <taxon>Viridiplantae</taxon>
        <taxon>Streptophyta</taxon>
        <taxon>Embryophyta</taxon>
        <taxon>Tracheophyta</taxon>
        <taxon>Spermatophyta</taxon>
        <taxon>Magnoliopsida</taxon>
        <taxon>eudicotyledons</taxon>
        <taxon>Gunneridae</taxon>
        <taxon>Pentapetalae</taxon>
        <taxon>asterids</taxon>
        <taxon>lamiids</taxon>
        <taxon>Gentianales</taxon>
        <taxon>Rubiaceae</taxon>
        <taxon>Rubioideae</taxon>
        <taxon>Spermacoceae</taxon>
        <taxon>Hedyotis-Oldenlandia complex</taxon>
        <taxon>Oldenlandia</taxon>
    </lineage>
</organism>
<sequence>MVSISKVLPEATLIYYAMSNLGDPEEVPEFRGSSGKVVLGVEFSDDENLDPLESKVIAPWKAKAVLRSGSLSEDTEERGTEGSSERLKMVDAIPDVEILSSTEVLSPKPLAFESVLKENKEREPPVVVVLAKEVYEDPVALLGNPMVSSGVSARGIETFRPGFQRVHSGSILNSSHLWQDWFANIFPPAHKDYLLTILDEDVAQRATFASLETSLEKRLVELGDTSAQTQEENKNLIKELEALQDRHLLITEGILYFFSEGLSNSVFQRQFKRLSYYQKAIGEHKMALHYHSTFEGVKLEEMPGYNPNVVAKAQEAKGALHHLALGYHKVLANNAQNPTPILMGIHAKRLMPNPEASTSRTVAAHEASGTRDGEGEVNQRQV</sequence>
<keyword evidence="1" id="KW-0175">Coiled coil</keyword>
<feature type="region of interest" description="Disordered" evidence="2">
    <location>
        <begin position="353"/>
        <end position="382"/>
    </location>
</feature>
<evidence type="ECO:0000313" key="3">
    <source>
        <dbReference type="EMBL" id="CAI9117489.1"/>
    </source>
</evidence>